<evidence type="ECO:0000259" key="6">
    <source>
        <dbReference type="PROSITE" id="PS50249"/>
    </source>
</evidence>
<dbReference type="Proteomes" id="UP000650467">
    <property type="component" value="Unassembled WGS sequence"/>
</dbReference>
<sequence>MGCGHRLCTPCISTYVTGAVRERRGWPLRCPLAVPPPRRPAAAASRGPAPAAPPPTGAAMHGLTSSDAASGSADAALGLNLAAEVAGAGTSDIGTGSMAGVRGGVSGGGGGCDWALAREQVLGALVLHPQLQQVVELMEAEAAAAAAHRPQGYTCAASRALPPAPAAHLRLRSGEEDDAEQEAEEQDADAAALLRLGAARGWRRCPACRHLVERASGCNYMRCRCQAFFCYACGTECVLKAAAAAVQPQPQPAAPRWLTSMAAAVAAQLPPQAQVANAEDVARGVATGAAGDLASSPQQPGSQRPSTAATAAAAGAHQQQLQPPAPPQPAVEMVAVLGCSCPLFDFPEDEHEAEVVGGGGGGGEDGVRGGGAWLMLDAADRRGWAVLQGVLVEVAAATASYAQAGLERGLVAAGVLLAVMRCATPYSPKHNLDARKTGTMTFSCSADQTALLKILAHAAKYPSNSVNGVLVGTAKEGGSVEILDAIPLCHTTLTLAPALEIGLAQVESYTHITGSVEIVGYYQSDARFGPGDLSPLGRKIADKVSEHQPHAVVLVLDNKRLEQFCKAQADNPFELFTKDGGKGWKRASADGGELTLKNADWKKLREEFFIMFKQLKHRTLHDFEEHLDDAGKDWLNKGFASSVKFLLPGNAL</sequence>
<feature type="compositionally biased region" description="Low complexity" evidence="5">
    <location>
        <begin position="295"/>
        <end position="322"/>
    </location>
</feature>
<dbReference type="GO" id="GO:0008270">
    <property type="term" value="F:zinc ion binding"/>
    <property type="evidence" value="ECO:0007669"/>
    <property type="project" value="UniProtKB-KW"/>
</dbReference>
<dbReference type="PANTHER" id="PTHR12941">
    <property type="entry name" value="ER MEMBRANE PROTEIN COMPLEX"/>
    <property type="match status" value="1"/>
</dbReference>
<dbReference type="InterPro" id="IPR017907">
    <property type="entry name" value="Znf_RING_CS"/>
</dbReference>
<keyword evidence="8" id="KW-1185">Reference proteome</keyword>
<evidence type="ECO:0000256" key="1">
    <source>
        <dbReference type="ARBA" id="ARBA00007461"/>
    </source>
</evidence>
<keyword evidence="2" id="KW-0479">Metal-binding</keyword>
<dbReference type="InterPro" id="IPR037518">
    <property type="entry name" value="MPN"/>
</dbReference>
<protein>
    <recommendedName>
        <fullName evidence="6">MPN domain-containing protein</fullName>
    </recommendedName>
</protein>
<reference evidence="7" key="1">
    <citation type="journal article" date="2020" name="bioRxiv">
        <title>Comparative genomics of Chlamydomonas.</title>
        <authorList>
            <person name="Craig R.J."/>
            <person name="Hasan A.R."/>
            <person name="Ness R.W."/>
            <person name="Keightley P.D."/>
        </authorList>
    </citation>
    <scope>NUCLEOTIDE SEQUENCE</scope>
    <source>
        <strain evidence="7">SAG 7.73</strain>
    </source>
</reference>
<dbReference type="PROSITE" id="PS50249">
    <property type="entry name" value="MPN"/>
    <property type="match status" value="1"/>
</dbReference>
<dbReference type="CDD" id="cd22584">
    <property type="entry name" value="Rcat_RBR_unk"/>
    <property type="match status" value="1"/>
</dbReference>
<evidence type="ECO:0000256" key="4">
    <source>
        <dbReference type="ARBA" id="ARBA00022833"/>
    </source>
</evidence>
<dbReference type="EMBL" id="JAEHOC010000055">
    <property type="protein sequence ID" value="KAG2425465.1"/>
    <property type="molecule type" value="Genomic_DNA"/>
</dbReference>
<keyword evidence="3" id="KW-0863">Zinc-finger</keyword>
<feature type="compositionally biased region" description="Low complexity" evidence="5">
    <location>
        <begin position="40"/>
        <end position="49"/>
    </location>
</feature>
<dbReference type="PANTHER" id="PTHR12941:SF10">
    <property type="entry name" value="ER MEMBRANE PROTEIN COMPLEX SUBUNIT 8_9 HOMOLOG"/>
    <property type="match status" value="1"/>
</dbReference>
<dbReference type="Gene3D" id="1.20.120.1750">
    <property type="match status" value="1"/>
</dbReference>
<evidence type="ECO:0000313" key="7">
    <source>
        <dbReference type="EMBL" id="KAG2425465.1"/>
    </source>
</evidence>
<dbReference type="CDD" id="cd08060">
    <property type="entry name" value="MPN_UPF0172"/>
    <property type="match status" value="1"/>
</dbReference>
<organism evidence="7 8">
    <name type="scientific">Chlamydomonas incerta</name>
    <dbReference type="NCBI Taxonomy" id="51695"/>
    <lineage>
        <taxon>Eukaryota</taxon>
        <taxon>Viridiplantae</taxon>
        <taxon>Chlorophyta</taxon>
        <taxon>core chlorophytes</taxon>
        <taxon>Chlorophyceae</taxon>
        <taxon>CS clade</taxon>
        <taxon>Chlamydomonadales</taxon>
        <taxon>Chlamydomonadaceae</taxon>
        <taxon>Chlamydomonas</taxon>
    </lineage>
</organism>
<comment type="caution">
    <text evidence="7">The sequence shown here is derived from an EMBL/GenBank/DDBJ whole genome shotgun (WGS) entry which is preliminary data.</text>
</comment>
<feature type="region of interest" description="Disordered" evidence="5">
    <location>
        <begin position="289"/>
        <end position="328"/>
    </location>
</feature>
<dbReference type="FunFam" id="3.40.140.10:FF:000146">
    <property type="entry name" value="ER membrane protein complex subunit 8/9 homolog"/>
    <property type="match status" value="1"/>
</dbReference>
<name>A0A835SRS8_CHLIN</name>
<dbReference type="AlphaFoldDB" id="A0A835SRS8"/>
<dbReference type="GO" id="GO:0072546">
    <property type="term" value="C:EMC complex"/>
    <property type="evidence" value="ECO:0007669"/>
    <property type="project" value="InterPro"/>
</dbReference>
<gene>
    <name evidence="7" type="ORF">HXX76_013675</name>
</gene>
<keyword evidence="4" id="KW-0862">Zinc</keyword>
<evidence type="ECO:0000256" key="5">
    <source>
        <dbReference type="SAM" id="MobiDB-lite"/>
    </source>
</evidence>
<dbReference type="PROSITE" id="PS00518">
    <property type="entry name" value="ZF_RING_1"/>
    <property type="match status" value="1"/>
</dbReference>
<feature type="domain" description="MPN" evidence="6">
    <location>
        <begin position="444"/>
        <end position="582"/>
    </location>
</feature>
<evidence type="ECO:0000256" key="2">
    <source>
        <dbReference type="ARBA" id="ARBA00022723"/>
    </source>
</evidence>
<dbReference type="Pfam" id="PF03665">
    <property type="entry name" value="UPF0172"/>
    <property type="match status" value="1"/>
</dbReference>
<evidence type="ECO:0000256" key="3">
    <source>
        <dbReference type="ARBA" id="ARBA00022771"/>
    </source>
</evidence>
<proteinExistence type="inferred from homology"/>
<feature type="compositionally biased region" description="Low complexity" evidence="5">
    <location>
        <begin position="57"/>
        <end position="66"/>
    </location>
</feature>
<feature type="region of interest" description="Disordered" evidence="5">
    <location>
        <begin position="37"/>
        <end position="66"/>
    </location>
</feature>
<evidence type="ECO:0000313" key="8">
    <source>
        <dbReference type="Proteomes" id="UP000650467"/>
    </source>
</evidence>
<dbReference type="OrthoDB" id="194468at2759"/>
<dbReference type="Gene3D" id="3.40.140.10">
    <property type="entry name" value="Cytidine Deaminase, domain 2"/>
    <property type="match status" value="1"/>
</dbReference>
<accession>A0A835SRS8</accession>
<comment type="similarity">
    <text evidence="1">Belongs to the EMC8/EMC9 family.</text>
</comment>
<dbReference type="SUPFAM" id="SSF57850">
    <property type="entry name" value="RING/U-box"/>
    <property type="match status" value="2"/>
</dbReference>
<dbReference type="InterPro" id="IPR005366">
    <property type="entry name" value="EMC8/9"/>
</dbReference>